<dbReference type="SUPFAM" id="SSF52540">
    <property type="entry name" value="P-loop containing nucleoside triphosphate hydrolases"/>
    <property type="match status" value="2"/>
</dbReference>
<dbReference type="GO" id="GO:0005525">
    <property type="term" value="F:GTP binding"/>
    <property type="evidence" value="ECO:0007669"/>
    <property type="project" value="UniProtKB-KW"/>
</dbReference>
<dbReference type="Gene3D" id="3.40.50.300">
    <property type="entry name" value="P-loop containing nucleotide triphosphate hydrolases"/>
    <property type="match status" value="1"/>
</dbReference>
<evidence type="ECO:0000256" key="3">
    <source>
        <dbReference type="SAM" id="MobiDB-lite"/>
    </source>
</evidence>
<feature type="domain" description="G" evidence="4">
    <location>
        <begin position="149"/>
        <end position="221"/>
    </location>
</feature>
<protein>
    <recommendedName>
        <fullName evidence="4">G domain-containing protein</fullName>
    </recommendedName>
</protein>
<evidence type="ECO:0000313" key="5">
    <source>
        <dbReference type="EMBL" id="TYJ56730.1"/>
    </source>
</evidence>
<sequence>MAFLPRPKFPFSSATPSWFAGHMARSLRELPQLLDDIHLVIEARDARLPLTSINTAFDGVLSKWISRGKSKGVERERLVVYTKRDLAEKRFESPLTKAFQEHSKQKIIFADTRSNPDVKEVLYHAVGKSNQVPCYSARANAEYIPIYNILVLGMPNVGKSSLLNALRRVGIKKGKAFRTGAMAGVTRKLTGTVKIFEAPDVYVFDTPGVMMPYLGKGEEGQEKGLKLGLTAGIKEDLFELDGMTDYLLWKMNRRLVSQPQLPSYLTQLPLPSSTQPTDDLRSLLAVLSDRLAMKSKGGEPDFESVMTWIIKSWREGRFGEWTLDELLPYNAAPHLLEGKQSQPSVELLESQRSPEISLDAQVSQTVSSYLASVAPRSSADPMAAVSTSQQRKMDKSRRLHEKDAKLRAKGINVKKREEWLPGGMVGGKKRGVGVKSMMGTAGRAFRRRG</sequence>
<dbReference type="Proteomes" id="UP000322245">
    <property type="component" value="Unassembled WGS sequence"/>
</dbReference>
<dbReference type="InterPro" id="IPR023179">
    <property type="entry name" value="GTP-bd_ortho_bundle_sf"/>
</dbReference>
<dbReference type="InterPro" id="IPR027417">
    <property type="entry name" value="P-loop_NTPase"/>
</dbReference>
<evidence type="ECO:0000313" key="6">
    <source>
        <dbReference type="Proteomes" id="UP000322245"/>
    </source>
</evidence>
<keyword evidence="6" id="KW-1185">Reference proteome</keyword>
<organism evidence="5 6">
    <name type="scientific">Cryptococcus floricola</name>
    <dbReference type="NCBI Taxonomy" id="2591691"/>
    <lineage>
        <taxon>Eukaryota</taxon>
        <taxon>Fungi</taxon>
        <taxon>Dikarya</taxon>
        <taxon>Basidiomycota</taxon>
        <taxon>Agaricomycotina</taxon>
        <taxon>Tremellomycetes</taxon>
        <taxon>Tremellales</taxon>
        <taxon>Cryptococcaceae</taxon>
        <taxon>Cryptococcus</taxon>
    </lineage>
</organism>
<keyword evidence="2" id="KW-0342">GTP-binding</keyword>
<dbReference type="GO" id="GO:0032543">
    <property type="term" value="P:mitochondrial translation"/>
    <property type="evidence" value="ECO:0007669"/>
    <property type="project" value="TreeGrafter"/>
</dbReference>
<dbReference type="GO" id="GO:0003924">
    <property type="term" value="F:GTPase activity"/>
    <property type="evidence" value="ECO:0007669"/>
    <property type="project" value="TreeGrafter"/>
</dbReference>
<gene>
    <name evidence="5" type="ORF">B9479_002500</name>
</gene>
<reference evidence="5 6" key="1">
    <citation type="submission" date="2017-05" db="EMBL/GenBank/DDBJ databases">
        <title>The Genome Sequence of Tsuchiyaea wingfieldii DSM 27421.</title>
        <authorList>
            <person name="Cuomo C."/>
            <person name="Passer A."/>
            <person name="Billmyre B."/>
            <person name="Heitman J."/>
        </authorList>
    </citation>
    <scope>NUCLEOTIDE SEQUENCE [LARGE SCALE GENOMIC DNA]</scope>
    <source>
        <strain evidence="5 6">DSM 27421</strain>
    </source>
</reference>
<evidence type="ECO:0000259" key="4">
    <source>
        <dbReference type="Pfam" id="PF01926"/>
    </source>
</evidence>
<dbReference type="InterPro" id="IPR006073">
    <property type="entry name" value="GTP-bd"/>
</dbReference>
<keyword evidence="1" id="KW-0547">Nucleotide-binding</keyword>
<dbReference type="CDD" id="cd01856">
    <property type="entry name" value="YlqF"/>
    <property type="match status" value="1"/>
</dbReference>
<dbReference type="PANTHER" id="PTHR45782">
    <property type="entry name" value="MITOCHONDRIAL RIBOSOME-ASSOCIATED GTPASE 1"/>
    <property type="match status" value="1"/>
</dbReference>
<dbReference type="GO" id="GO:0005739">
    <property type="term" value="C:mitochondrion"/>
    <property type="evidence" value="ECO:0007669"/>
    <property type="project" value="TreeGrafter"/>
</dbReference>
<name>A0A5D3B3E5_9TREE</name>
<dbReference type="AlphaFoldDB" id="A0A5D3B3E5"/>
<proteinExistence type="predicted"/>
<evidence type="ECO:0000256" key="2">
    <source>
        <dbReference type="ARBA" id="ARBA00023134"/>
    </source>
</evidence>
<evidence type="ECO:0000256" key="1">
    <source>
        <dbReference type="ARBA" id="ARBA00022741"/>
    </source>
</evidence>
<dbReference type="FunFam" id="1.10.1580.10:FF:000013">
    <property type="entry name" value="Chromosome 1, whole genome shotgun sequence"/>
    <property type="match status" value="1"/>
</dbReference>
<dbReference type="Pfam" id="PF01926">
    <property type="entry name" value="MMR_HSR1"/>
    <property type="match status" value="1"/>
</dbReference>
<feature type="region of interest" description="Disordered" evidence="3">
    <location>
        <begin position="419"/>
        <end position="449"/>
    </location>
</feature>
<dbReference type="EMBL" id="NIDF01000020">
    <property type="protein sequence ID" value="TYJ56730.1"/>
    <property type="molecule type" value="Genomic_DNA"/>
</dbReference>
<comment type="caution">
    <text evidence="5">The sequence shown here is derived from an EMBL/GenBank/DDBJ whole genome shotgun (WGS) entry which is preliminary data.</text>
</comment>
<feature type="region of interest" description="Disordered" evidence="3">
    <location>
        <begin position="378"/>
        <end position="401"/>
    </location>
</feature>
<dbReference type="Gene3D" id="1.10.1580.10">
    <property type="match status" value="1"/>
</dbReference>
<dbReference type="PANTHER" id="PTHR45782:SF4">
    <property type="entry name" value="MITOCHONDRIAL RIBOSOME-ASSOCIATED GTPASE 1"/>
    <property type="match status" value="1"/>
</dbReference>
<accession>A0A5D3B3E5</accession>